<proteinExistence type="inferred from homology"/>
<feature type="transmembrane region" description="Helical" evidence="6">
    <location>
        <begin position="72"/>
        <end position="91"/>
    </location>
</feature>
<protein>
    <recommendedName>
        <fullName evidence="6">Probable membrane transporter protein</fullName>
    </recommendedName>
</protein>
<evidence type="ECO:0000256" key="2">
    <source>
        <dbReference type="ARBA" id="ARBA00009142"/>
    </source>
</evidence>
<evidence type="ECO:0000256" key="3">
    <source>
        <dbReference type="ARBA" id="ARBA00022692"/>
    </source>
</evidence>
<keyword evidence="5 6" id="KW-0472">Membrane</keyword>
<dbReference type="GO" id="GO:0005886">
    <property type="term" value="C:plasma membrane"/>
    <property type="evidence" value="ECO:0007669"/>
    <property type="project" value="UniProtKB-SubCell"/>
</dbReference>
<dbReference type="PANTHER" id="PTHR43701:SF2">
    <property type="entry name" value="MEMBRANE TRANSPORTER PROTEIN YJNA-RELATED"/>
    <property type="match status" value="1"/>
</dbReference>
<dbReference type="RefSeq" id="WP_092067819.1">
    <property type="nucleotide sequence ID" value="NZ_FNHB01000001.1"/>
</dbReference>
<sequence length="129" mass="13571">MMILIFLLIGLISGVLSGMLGVGGGLILIPSMVLLAGFSQHMAQGISLLVIIPTALAGVWRLNKDHLIDLRLALPLAAGSVIGTLVSANFIQSLPSSQLRIIFGVFVVATGIKTLVNARKKQRVAESDE</sequence>
<reference evidence="7 8" key="1">
    <citation type="submission" date="2016-10" db="EMBL/GenBank/DDBJ databases">
        <authorList>
            <person name="de Groot N.N."/>
        </authorList>
    </citation>
    <scope>NUCLEOTIDE SEQUENCE [LARGE SCALE GENOMIC DNA]</scope>
    <source>
        <strain evidence="7 8">DSM 1736</strain>
    </source>
</reference>
<evidence type="ECO:0000313" key="7">
    <source>
        <dbReference type="EMBL" id="SDL64058.1"/>
    </source>
</evidence>
<dbReference type="Pfam" id="PF01925">
    <property type="entry name" value="TauE"/>
    <property type="match status" value="1"/>
</dbReference>
<dbReference type="AlphaFoldDB" id="A0A1G9LQ56"/>
<dbReference type="EMBL" id="FNHB01000001">
    <property type="protein sequence ID" value="SDL64058.1"/>
    <property type="molecule type" value="Genomic_DNA"/>
</dbReference>
<dbReference type="InterPro" id="IPR051598">
    <property type="entry name" value="TSUP/Inactive_protease-like"/>
</dbReference>
<keyword evidence="6" id="KW-1003">Cell membrane</keyword>
<keyword evidence="8" id="KW-1185">Reference proteome</keyword>
<organism evidence="7 8">
    <name type="scientific">Dendrosporobacter quercicolus</name>
    <dbReference type="NCBI Taxonomy" id="146817"/>
    <lineage>
        <taxon>Bacteria</taxon>
        <taxon>Bacillati</taxon>
        <taxon>Bacillota</taxon>
        <taxon>Negativicutes</taxon>
        <taxon>Selenomonadales</taxon>
        <taxon>Sporomusaceae</taxon>
        <taxon>Dendrosporobacter</taxon>
    </lineage>
</organism>
<evidence type="ECO:0000256" key="6">
    <source>
        <dbReference type="RuleBase" id="RU363041"/>
    </source>
</evidence>
<evidence type="ECO:0000256" key="5">
    <source>
        <dbReference type="ARBA" id="ARBA00023136"/>
    </source>
</evidence>
<feature type="transmembrane region" description="Helical" evidence="6">
    <location>
        <begin position="97"/>
        <end position="116"/>
    </location>
</feature>
<evidence type="ECO:0000256" key="1">
    <source>
        <dbReference type="ARBA" id="ARBA00004141"/>
    </source>
</evidence>
<dbReference type="OrthoDB" id="25340at2"/>
<comment type="subcellular location">
    <subcellularLocation>
        <location evidence="6">Cell membrane</location>
        <topology evidence="6">Multi-pass membrane protein</topology>
    </subcellularLocation>
    <subcellularLocation>
        <location evidence="1">Membrane</location>
        <topology evidence="1">Multi-pass membrane protein</topology>
    </subcellularLocation>
</comment>
<dbReference type="PANTHER" id="PTHR43701">
    <property type="entry name" value="MEMBRANE TRANSPORTER PROTEIN MJ0441-RELATED"/>
    <property type="match status" value="1"/>
</dbReference>
<comment type="similarity">
    <text evidence="2 6">Belongs to the 4-toluene sulfonate uptake permease (TSUP) (TC 2.A.102) family.</text>
</comment>
<evidence type="ECO:0000256" key="4">
    <source>
        <dbReference type="ARBA" id="ARBA00022989"/>
    </source>
</evidence>
<gene>
    <name evidence="7" type="ORF">SAMN04488502_101432</name>
</gene>
<dbReference type="STRING" id="146817.SAMN04488502_101432"/>
<keyword evidence="4 6" id="KW-1133">Transmembrane helix</keyword>
<accession>A0A1G9LQ56</accession>
<feature type="transmembrane region" description="Helical" evidence="6">
    <location>
        <begin position="41"/>
        <end position="60"/>
    </location>
</feature>
<dbReference type="Proteomes" id="UP000214880">
    <property type="component" value="Unassembled WGS sequence"/>
</dbReference>
<name>A0A1G9LQ56_9FIRM</name>
<evidence type="ECO:0000313" key="8">
    <source>
        <dbReference type="Proteomes" id="UP000214880"/>
    </source>
</evidence>
<dbReference type="InterPro" id="IPR002781">
    <property type="entry name" value="TM_pro_TauE-like"/>
</dbReference>
<keyword evidence="3 6" id="KW-0812">Transmembrane</keyword>